<dbReference type="Pfam" id="PF00480">
    <property type="entry name" value="ROK"/>
    <property type="match status" value="1"/>
</dbReference>
<dbReference type="Pfam" id="PF13412">
    <property type="entry name" value="HTH_24"/>
    <property type="match status" value="1"/>
</dbReference>
<dbReference type="Gene3D" id="1.10.10.10">
    <property type="entry name" value="Winged helix-like DNA-binding domain superfamily/Winged helix DNA-binding domain"/>
    <property type="match status" value="1"/>
</dbReference>
<dbReference type="Proteomes" id="UP000277256">
    <property type="component" value="Unassembled WGS sequence"/>
</dbReference>
<evidence type="ECO:0000313" key="3">
    <source>
        <dbReference type="Proteomes" id="UP000277256"/>
    </source>
</evidence>
<protein>
    <submittedName>
        <fullName evidence="2">ROK family transcriptional regulator</fullName>
    </submittedName>
</protein>
<proteinExistence type="inferred from homology"/>
<dbReference type="OrthoDB" id="4083144at2"/>
<evidence type="ECO:0000256" key="1">
    <source>
        <dbReference type="ARBA" id="ARBA00006479"/>
    </source>
</evidence>
<dbReference type="InterPro" id="IPR036388">
    <property type="entry name" value="WH-like_DNA-bd_sf"/>
</dbReference>
<dbReference type="SUPFAM" id="SSF53067">
    <property type="entry name" value="Actin-like ATPase domain"/>
    <property type="match status" value="1"/>
</dbReference>
<dbReference type="PANTHER" id="PTHR18964:SF173">
    <property type="entry name" value="GLUCOKINASE"/>
    <property type="match status" value="1"/>
</dbReference>
<dbReference type="RefSeq" id="WP_125248427.1">
    <property type="nucleotide sequence ID" value="NZ_RSEB01000004.1"/>
</dbReference>
<organism evidence="2 3">
    <name type="scientific">Glycomyces terrestris</name>
    <dbReference type="NCBI Taxonomy" id="2493553"/>
    <lineage>
        <taxon>Bacteria</taxon>
        <taxon>Bacillati</taxon>
        <taxon>Actinomycetota</taxon>
        <taxon>Actinomycetes</taxon>
        <taxon>Glycomycetales</taxon>
        <taxon>Glycomycetaceae</taxon>
        <taxon>Glycomyces</taxon>
    </lineage>
</organism>
<keyword evidence="3" id="KW-1185">Reference proteome</keyword>
<gene>
    <name evidence="2" type="ORF">EIW28_14445</name>
</gene>
<sequence length="424" mass="43897">MNFRGGRRMRHRGGARASAARRVLDLLRTEGTISRVELAERTGLTAATITNTVRPLIADGLVREIGRDPQPGRGQPRRLLQLVPDAWHAIGVQVDRTTTTIEVLDFAGGRVAAASLPGTGGDGPEETVRALAGHVDALLDRAGVPRARVLGAGLVTHGPQDLERGVLLTAQPGPDWLEYPLTGALAARLGLPVLLENDATAAAVGELWAGEPRTDTFGLVYMSAGIGGGVIVDGEVYRGRASNAVEIGHVALAGGSTPCVCGGAGCAQAEAAPQAVVARALADPGLAERFALSGARDGALADFDRIARAWRDGDREAAAMLERSARWIGQAAVTLVNLFDLDTVVLAGPAFTVAGTLYRDHVAAELERLALGRALSRPKVLVSSDAASAAALGGALHVLRTMHIGAPPRGGAPRTSRPLIEGAL</sequence>
<dbReference type="AlphaFoldDB" id="A0A426UUW3"/>
<comment type="caution">
    <text evidence="2">The sequence shown here is derived from an EMBL/GenBank/DDBJ whole genome shotgun (WGS) entry which is preliminary data.</text>
</comment>
<dbReference type="Gene3D" id="3.30.420.40">
    <property type="match status" value="2"/>
</dbReference>
<dbReference type="InterPro" id="IPR000600">
    <property type="entry name" value="ROK"/>
</dbReference>
<reference evidence="2 3" key="1">
    <citation type="submission" date="2018-12" db="EMBL/GenBank/DDBJ databases">
        <title>Glycomyces sp. YIM 121974 draft genome.</title>
        <authorList>
            <person name="Li Q."/>
        </authorList>
    </citation>
    <scope>NUCLEOTIDE SEQUENCE [LARGE SCALE GENOMIC DNA]</scope>
    <source>
        <strain evidence="2 3">YIM 121974</strain>
    </source>
</reference>
<dbReference type="InterPro" id="IPR043129">
    <property type="entry name" value="ATPase_NBD"/>
</dbReference>
<dbReference type="PANTHER" id="PTHR18964">
    <property type="entry name" value="ROK (REPRESSOR, ORF, KINASE) FAMILY"/>
    <property type="match status" value="1"/>
</dbReference>
<comment type="similarity">
    <text evidence="1">Belongs to the ROK (NagC/XylR) family.</text>
</comment>
<evidence type="ECO:0000313" key="2">
    <source>
        <dbReference type="EMBL" id="RRR98117.1"/>
    </source>
</evidence>
<dbReference type="InterPro" id="IPR036390">
    <property type="entry name" value="WH_DNA-bd_sf"/>
</dbReference>
<dbReference type="SUPFAM" id="SSF46785">
    <property type="entry name" value="Winged helix' DNA-binding domain"/>
    <property type="match status" value="1"/>
</dbReference>
<accession>A0A426UUW3</accession>
<name>A0A426UUW3_9ACTN</name>
<dbReference type="EMBL" id="RSEB01000004">
    <property type="protein sequence ID" value="RRR98117.1"/>
    <property type="molecule type" value="Genomic_DNA"/>
</dbReference>